<sequence length="664" mass="71133">MKQLKRLKTLTLRKKLTAAFLLVMLVPSIIVSSFSYQAAYNQTDQQLMDSATTSVTAADRAVTQTIQAKIADIEYYATTMTASDNTPEADAALLTELQIYLKMHAEALDMFVGTPEGKLIIGKATGLNVDPRERPWYKQAMEKPGQTVISPVGLNSNKVAVVYISRTLPDNSGVLGLSLNLNNLKEITNLKIGQQGYVMILDNTKRIVTHPTEVSGSTQLGEKLLQLFASKEGSFNYDLNGVSKNLIFKTNALTGWKIAGTMDKSETSASAKPILITTIVVLVISAIIIGVLALWLISSILKPIQRLRNSMDAISQGNLSINVATNSTDEIGDLSRYFQKTVDSLRNMIREIQAMTGNLSASSQELAAGAEQTTRAIEHVTEAIQDVAAGSERQANSAKENQDRVSGMSTDIAAMTEAMTEMTTYSSQAIQASDAGSEHIGNSVVSIDGIRTTVEELDAIIGALSERSGRIGTIVTVITEIASQTNLLALNASIEAARAGEHGKGFAVVATEVRKLAENSAHSAQQIREQIQGIQNGVSEALTSMESAKERVSEGINSVDLSGRSFSRIRRAIVKSAKQLDNVSASTAGVAQGTSAVVGSMEEITRIAEEAASHTETVSAAAEEQLASMEEIGSSAADLTRLAEQLQDLLAQFQLDETNDPSDR</sequence>
<dbReference type="CDD" id="cd06225">
    <property type="entry name" value="HAMP"/>
    <property type="match status" value="1"/>
</dbReference>
<evidence type="ECO:0000259" key="13">
    <source>
        <dbReference type="PROSITE" id="PS50885"/>
    </source>
</evidence>
<accession>A0A0D7WWM5</accession>
<dbReference type="PANTHER" id="PTHR32089">
    <property type="entry name" value="METHYL-ACCEPTING CHEMOTAXIS PROTEIN MCPB"/>
    <property type="match status" value="1"/>
</dbReference>
<keyword evidence="2" id="KW-1003">Cell membrane</keyword>
<dbReference type="AlphaFoldDB" id="A0A0D7WWM5"/>
<dbReference type="Proteomes" id="UP000032534">
    <property type="component" value="Unassembled WGS sequence"/>
</dbReference>
<dbReference type="SUPFAM" id="SSF103190">
    <property type="entry name" value="Sensory domain-like"/>
    <property type="match status" value="1"/>
</dbReference>
<keyword evidence="5 11" id="KW-0812">Transmembrane</keyword>
<dbReference type="InterPro" id="IPR029151">
    <property type="entry name" value="Sensor-like_sf"/>
</dbReference>
<dbReference type="OrthoDB" id="243053at2"/>
<dbReference type="GO" id="GO:0007165">
    <property type="term" value="P:signal transduction"/>
    <property type="evidence" value="ECO:0007669"/>
    <property type="project" value="UniProtKB-KW"/>
</dbReference>
<evidence type="ECO:0000256" key="1">
    <source>
        <dbReference type="ARBA" id="ARBA00004651"/>
    </source>
</evidence>
<evidence type="ECO:0000256" key="3">
    <source>
        <dbReference type="ARBA" id="ARBA00022481"/>
    </source>
</evidence>
<name>A0A0D7WWM5_9BACL</name>
<dbReference type="Pfam" id="PF00672">
    <property type="entry name" value="HAMP"/>
    <property type="match status" value="1"/>
</dbReference>
<dbReference type="CDD" id="cd11386">
    <property type="entry name" value="MCP_signal"/>
    <property type="match status" value="1"/>
</dbReference>
<dbReference type="Gene3D" id="1.10.8.500">
    <property type="entry name" value="HAMP domain in histidine kinase"/>
    <property type="match status" value="1"/>
</dbReference>
<dbReference type="Pfam" id="PF00015">
    <property type="entry name" value="MCPsignal"/>
    <property type="match status" value="1"/>
</dbReference>
<comment type="similarity">
    <text evidence="9">Belongs to the methyl-accepting chemotaxis (MCP) protein family.</text>
</comment>
<feature type="domain" description="HAMP" evidence="13">
    <location>
        <begin position="298"/>
        <end position="350"/>
    </location>
</feature>
<evidence type="ECO:0000256" key="2">
    <source>
        <dbReference type="ARBA" id="ARBA00022475"/>
    </source>
</evidence>
<evidence type="ECO:0000256" key="7">
    <source>
        <dbReference type="ARBA" id="ARBA00023136"/>
    </source>
</evidence>
<gene>
    <name evidence="14" type="ORF">QD47_22970</name>
</gene>
<dbReference type="PATRIC" id="fig|159743.3.peg.5110"/>
<comment type="subcellular location">
    <subcellularLocation>
        <location evidence="1">Cell membrane</location>
        <topology evidence="1">Multi-pass membrane protein</topology>
    </subcellularLocation>
</comment>
<evidence type="ECO:0000256" key="6">
    <source>
        <dbReference type="ARBA" id="ARBA00022989"/>
    </source>
</evidence>
<dbReference type="PANTHER" id="PTHR32089:SF114">
    <property type="entry name" value="METHYL-ACCEPTING CHEMOTAXIS PROTEIN MCPB"/>
    <property type="match status" value="1"/>
</dbReference>
<evidence type="ECO:0000259" key="12">
    <source>
        <dbReference type="PROSITE" id="PS50111"/>
    </source>
</evidence>
<dbReference type="PROSITE" id="PS50885">
    <property type="entry name" value="HAMP"/>
    <property type="match status" value="1"/>
</dbReference>
<dbReference type="EMBL" id="JTHP01000059">
    <property type="protein sequence ID" value="KJD43369.1"/>
    <property type="molecule type" value="Genomic_DNA"/>
</dbReference>
<dbReference type="SMART" id="SM00283">
    <property type="entry name" value="MA"/>
    <property type="match status" value="1"/>
</dbReference>
<comment type="caution">
    <text evidence="14">The sequence shown here is derived from an EMBL/GenBank/DDBJ whole genome shotgun (WGS) entry which is preliminary data.</text>
</comment>
<dbReference type="InterPro" id="IPR033479">
    <property type="entry name" value="dCache_1"/>
</dbReference>
<evidence type="ECO:0000256" key="5">
    <source>
        <dbReference type="ARBA" id="ARBA00022692"/>
    </source>
</evidence>
<keyword evidence="8 10" id="KW-0807">Transducer</keyword>
<dbReference type="GO" id="GO:0006935">
    <property type="term" value="P:chemotaxis"/>
    <property type="evidence" value="ECO:0007669"/>
    <property type="project" value="UniProtKB-KW"/>
</dbReference>
<dbReference type="PROSITE" id="PS50111">
    <property type="entry name" value="CHEMOTAXIS_TRANSDUC_2"/>
    <property type="match status" value="1"/>
</dbReference>
<evidence type="ECO:0000256" key="11">
    <source>
        <dbReference type="SAM" id="Phobius"/>
    </source>
</evidence>
<dbReference type="CDD" id="cd12912">
    <property type="entry name" value="PDC2_MCP_like"/>
    <property type="match status" value="1"/>
</dbReference>
<keyword evidence="3" id="KW-0488">Methylation</keyword>
<dbReference type="InterPro" id="IPR003660">
    <property type="entry name" value="HAMP_dom"/>
</dbReference>
<evidence type="ECO:0000256" key="8">
    <source>
        <dbReference type="ARBA" id="ARBA00023224"/>
    </source>
</evidence>
<proteinExistence type="inferred from homology"/>
<keyword evidence="15" id="KW-1185">Reference proteome</keyword>
<dbReference type="SUPFAM" id="SSF58104">
    <property type="entry name" value="Methyl-accepting chemotaxis protein (MCP) signaling domain"/>
    <property type="match status" value="1"/>
</dbReference>
<keyword evidence="4" id="KW-0145">Chemotaxis</keyword>
<organism evidence="14 15">
    <name type="scientific">Paenibacillus terrae</name>
    <dbReference type="NCBI Taxonomy" id="159743"/>
    <lineage>
        <taxon>Bacteria</taxon>
        <taxon>Bacillati</taxon>
        <taxon>Bacillota</taxon>
        <taxon>Bacilli</taxon>
        <taxon>Bacillales</taxon>
        <taxon>Paenibacillaceae</taxon>
        <taxon>Paenibacillus</taxon>
    </lineage>
</organism>
<evidence type="ECO:0000256" key="10">
    <source>
        <dbReference type="PROSITE-ProRule" id="PRU00284"/>
    </source>
</evidence>
<dbReference type="GO" id="GO:0005886">
    <property type="term" value="C:plasma membrane"/>
    <property type="evidence" value="ECO:0007669"/>
    <property type="project" value="UniProtKB-SubCell"/>
</dbReference>
<evidence type="ECO:0000256" key="9">
    <source>
        <dbReference type="ARBA" id="ARBA00029447"/>
    </source>
</evidence>
<keyword evidence="7 11" id="KW-0472">Membrane</keyword>
<feature type="domain" description="Methyl-accepting transducer" evidence="12">
    <location>
        <begin position="369"/>
        <end position="605"/>
    </location>
</feature>
<dbReference type="Gene3D" id="3.30.450.20">
    <property type="entry name" value="PAS domain"/>
    <property type="match status" value="2"/>
</dbReference>
<dbReference type="Gene3D" id="1.10.287.950">
    <property type="entry name" value="Methyl-accepting chemotaxis protein"/>
    <property type="match status" value="1"/>
</dbReference>
<dbReference type="SMART" id="SM00304">
    <property type="entry name" value="HAMP"/>
    <property type="match status" value="2"/>
</dbReference>
<dbReference type="InterPro" id="IPR004089">
    <property type="entry name" value="MCPsignal_dom"/>
</dbReference>
<protein>
    <submittedName>
        <fullName evidence="14">Chemotaxis protein</fullName>
    </submittedName>
</protein>
<reference evidence="14 15" key="1">
    <citation type="submission" date="2014-11" db="EMBL/GenBank/DDBJ databases">
        <title>Draft Genome Sequences of Paenibacillus polymyxa NRRL B-30509 and Paenibacillus terrae NRRL B-30644, Strains from a Poultry Environment that Produce Tridecaptin A and Paenicidins.</title>
        <authorList>
            <person name="van Belkum M.J."/>
            <person name="Lohans C.T."/>
            <person name="Vederas J.C."/>
        </authorList>
    </citation>
    <scope>NUCLEOTIDE SEQUENCE [LARGE SCALE GENOMIC DNA]</scope>
    <source>
        <strain evidence="14 15">NRRL B-30644</strain>
    </source>
</reference>
<evidence type="ECO:0000256" key="4">
    <source>
        <dbReference type="ARBA" id="ARBA00022500"/>
    </source>
</evidence>
<dbReference type="RefSeq" id="WP_044648312.1">
    <property type="nucleotide sequence ID" value="NZ_JTHP01000059.1"/>
</dbReference>
<evidence type="ECO:0000313" key="14">
    <source>
        <dbReference type="EMBL" id="KJD43369.1"/>
    </source>
</evidence>
<feature type="transmembrane region" description="Helical" evidence="11">
    <location>
        <begin position="274"/>
        <end position="301"/>
    </location>
</feature>
<dbReference type="Pfam" id="PF02743">
    <property type="entry name" value="dCache_1"/>
    <property type="match status" value="1"/>
</dbReference>
<evidence type="ECO:0000313" key="15">
    <source>
        <dbReference type="Proteomes" id="UP000032534"/>
    </source>
</evidence>
<keyword evidence="6 11" id="KW-1133">Transmembrane helix</keyword>